<dbReference type="PANTHER" id="PTHR43407">
    <property type="entry name" value="GLUTAMINE SYNTHETASE"/>
    <property type="match status" value="1"/>
</dbReference>
<protein>
    <recommendedName>
        <fullName evidence="4">Lengsin</fullName>
    </recommendedName>
    <alternativeName>
        <fullName evidence="5">Glutamate-ammonia ligase domain-containing protein 1</fullName>
    </alternativeName>
</protein>
<dbReference type="PROSITE" id="PS51987">
    <property type="entry name" value="GS_CATALYTIC"/>
    <property type="match status" value="1"/>
</dbReference>
<reference evidence="10" key="1">
    <citation type="submission" date="2025-08" db="UniProtKB">
        <authorList>
            <consortium name="RefSeq"/>
        </authorList>
    </citation>
    <scope>IDENTIFICATION</scope>
</reference>
<evidence type="ECO:0000259" key="8">
    <source>
        <dbReference type="PROSITE" id="PS51987"/>
    </source>
</evidence>
<gene>
    <name evidence="10" type="primary">LOC101856357</name>
</gene>
<feature type="domain" description="GS catalytic" evidence="8">
    <location>
        <begin position="1"/>
        <end position="328"/>
    </location>
</feature>
<dbReference type="SMART" id="SM01230">
    <property type="entry name" value="Gln-synt_C"/>
    <property type="match status" value="1"/>
</dbReference>
<comment type="subunit">
    <text evidence="3">Dodecamer. Interacts with BFSP2 and VIM.</text>
</comment>
<accession>A0ABM0JV88</accession>
<dbReference type="Gene3D" id="3.30.590.10">
    <property type="entry name" value="Glutamine synthetase/guanido kinase, catalytic domain"/>
    <property type="match status" value="1"/>
</dbReference>
<dbReference type="InterPro" id="IPR014746">
    <property type="entry name" value="Gln_synth/guanido_kin_cat_dom"/>
</dbReference>
<evidence type="ECO:0000256" key="7">
    <source>
        <dbReference type="RuleBase" id="RU000384"/>
    </source>
</evidence>
<dbReference type="InterPro" id="IPR008146">
    <property type="entry name" value="Gln_synth_cat_dom"/>
</dbReference>
<sequence>MQGLRQRTMTANIMRHRLRAATNTAVSSQTIRRPLHAANIRTRCPNKKSKLTAGHQDFFLELLNELKQMNVLTETLQPESNNEFFEVTLNVAEGIEAADGTAQFKSHVKTFSKRKGYVASFMSKADEIAHYGTGFHFNHSLWTFDGANVLFDSSKEDQLSDVARHWIAGLVKHGPGLTALCMPTVNCYRRIGKERLPTRSDWSVLDRNATFVVRKTRKNNIYVEDRLPSSAGNPYLVMAATVAAGIDGIRNKIPLQNKTEDFCVLPPDLETALTCLQEDAVLVGALGKDLVELFVATKTMEIHHLKSMGQTSGTDSFQNEYHLYFQNA</sequence>
<proteinExistence type="inferred from homology"/>
<name>A0ABM0JV88_APLCA</name>
<evidence type="ECO:0000256" key="2">
    <source>
        <dbReference type="ARBA" id="ARBA00037583"/>
    </source>
</evidence>
<evidence type="ECO:0000256" key="3">
    <source>
        <dbReference type="ARBA" id="ARBA00038790"/>
    </source>
</evidence>
<evidence type="ECO:0000256" key="4">
    <source>
        <dbReference type="ARBA" id="ARBA00039404"/>
    </source>
</evidence>
<organism evidence="9 10">
    <name type="scientific">Aplysia californica</name>
    <name type="common">California sea hare</name>
    <dbReference type="NCBI Taxonomy" id="6500"/>
    <lineage>
        <taxon>Eukaryota</taxon>
        <taxon>Metazoa</taxon>
        <taxon>Spiralia</taxon>
        <taxon>Lophotrochozoa</taxon>
        <taxon>Mollusca</taxon>
        <taxon>Gastropoda</taxon>
        <taxon>Heterobranchia</taxon>
        <taxon>Euthyneura</taxon>
        <taxon>Tectipleura</taxon>
        <taxon>Aplysiida</taxon>
        <taxon>Aplysioidea</taxon>
        <taxon>Aplysiidae</taxon>
        <taxon>Aplysia</taxon>
    </lineage>
</organism>
<dbReference type="PANTHER" id="PTHR43407:SF1">
    <property type="entry name" value="LENGSIN"/>
    <property type="match status" value="1"/>
</dbReference>
<evidence type="ECO:0000313" key="10">
    <source>
        <dbReference type="RefSeq" id="XP_005102316.1"/>
    </source>
</evidence>
<dbReference type="SUPFAM" id="SSF55931">
    <property type="entry name" value="Glutamine synthetase/guanido kinase"/>
    <property type="match status" value="1"/>
</dbReference>
<evidence type="ECO:0000256" key="5">
    <source>
        <dbReference type="ARBA" id="ARBA00042675"/>
    </source>
</evidence>
<comment type="similarity">
    <text evidence="1 6 7">Belongs to the glutamine synthetase family.</text>
</comment>
<dbReference type="Proteomes" id="UP000694888">
    <property type="component" value="Unplaced"/>
</dbReference>
<evidence type="ECO:0000313" key="9">
    <source>
        <dbReference type="Proteomes" id="UP000694888"/>
    </source>
</evidence>
<comment type="function">
    <text evidence="2">May act as a component of the cytoskeleton or as a chaperone for the reorganization of intermediate filament proteins during terminal differentiation in the lens. Does not seem to have enzymatic activity.</text>
</comment>
<evidence type="ECO:0000256" key="6">
    <source>
        <dbReference type="PROSITE-ProRule" id="PRU01331"/>
    </source>
</evidence>
<evidence type="ECO:0000256" key="1">
    <source>
        <dbReference type="ARBA" id="ARBA00009897"/>
    </source>
</evidence>
<dbReference type="RefSeq" id="XP_005102316.1">
    <property type="nucleotide sequence ID" value="XM_005102259.3"/>
</dbReference>
<dbReference type="Pfam" id="PF00120">
    <property type="entry name" value="Gln-synt_C"/>
    <property type="match status" value="1"/>
</dbReference>
<keyword evidence="9" id="KW-1185">Reference proteome</keyword>
<dbReference type="GeneID" id="101856357"/>